<sequence>MMGRKWFGVLLVTLAMLVAAGCVKDREANVSQGQTNSPLTVKVLDIGQGDAILIRAAGQTVLVDTGDTGTKDKLAAYIKKEGITTIDKVIITHPHADHLGGMSSILENFKVNQIYDSGQTTTTALYRKYLSLVQSKKIPFSVLTAGTEIVIVNDIKLKILAPEKPFIKDSELNNNSIVAKLMYHDFSMLLTGDAEKESEERMLKKYKTELKSTILKAGHHGSNTSSSVSFLKAVAPEAAIISLGANNDYHHPHPSTLKKYGEAKAKVYRTDTDGTVTINSDGKTYTITKEK</sequence>
<protein>
    <submittedName>
        <fullName evidence="3">MBL fold metallo-hydrolase</fullName>
    </submittedName>
</protein>
<dbReference type="SUPFAM" id="SSF56281">
    <property type="entry name" value="Metallo-hydrolase/oxidoreductase"/>
    <property type="match status" value="1"/>
</dbReference>
<organism evidence="3 4">
    <name type="scientific">Pelosinus baikalensis</name>
    <dbReference type="NCBI Taxonomy" id="2892015"/>
    <lineage>
        <taxon>Bacteria</taxon>
        <taxon>Bacillati</taxon>
        <taxon>Bacillota</taxon>
        <taxon>Negativicutes</taxon>
        <taxon>Selenomonadales</taxon>
        <taxon>Sporomusaceae</taxon>
        <taxon>Pelosinus</taxon>
    </lineage>
</organism>
<dbReference type="PROSITE" id="PS51257">
    <property type="entry name" value="PROKAR_LIPOPROTEIN"/>
    <property type="match status" value="1"/>
</dbReference>
<feature type="chain" id="PRO_5045207297" evidence="1">
    <location>
        <begin position="21"/>
        <end position="291"/>
    </location>
</feature>
<evidence type="ECO:0000256" key="1">
    <source>
        <dbReference type="SAM" id="SignalP"/>
    </source>
</evidence>
<dbReference type="InterPro" id="IPR052159">
    <property type="entry name" value="Competence_DNA_uptake"/>
</dbReference>
<gene>
    <name evidence="3" type="ORF">LMF89_12330</name>
</gene>
<evidence type="ECO:0000259" key="2">
    <source>
        <dbReference type="SMART" id="SM00849"/>
    </source>
</evidence>
<dbReference type="InterPro" id="IPR036866">
    <property type="entry name" value="RibonucZ/Hydroxyglut_hydro"/>
</dbReference>
<evidence type="ECO:0000313" key="4">
    <source>
        <dbReference type="Proteomes" id="UP001165492"/>
    </source>
</evidence>
<dbReference type="Gene3D" id="3.60.15.10">
    <property type="entry name" value="Ribonuclease Z/Hydroxyacylglutathione hydrolase-like"/>
    <property type="match status" value="1"/>
</dbReference>
<feature type="signal peptide" evidence="1">
    <location>
        <begin position="1"/>
        <end position="20"/>
    </location>
</feature>
<dbReference type="PANTHER" id="PTHR30619">
    <property type="entry name" value="DNA INTERNALIZATION/COMPETENCE PROTEIN COMEC/REC2"/>
    <property type="match status" value="1"/>
</dbReference>
<dbReference type="Proteomes" id="UP001165492">
    <property type="component" value="Unassembled WGS sequence"/>
</dbReference>
<feature type="domain" description="Metallo-beta-lactamase" evidence="2">
    <location>
        <begin position="48"/>
        <end position="245"/>
    </location>
</feature>
<dbReference type="SMART" id="SM00849">
    <property type="entry name" value="Lactamase_B"/>
    <property type="match status" value="1"/>
</dbReference>
<keyword evidence="4" id="KW-1185">Reference proteome</keyword>
<evidence type="ECO:0000313" key="3">
    <source>
        <dbReference type="EMBL" id="MCC5466143.1"/>
    </source>
</evidence>
<dbReference type="Pfam" id="PF00753">
    <property type="entry name" value="Lactamase_B"/>
    <property type="match status" value="1"/>
</dbReference>
<accession>A0ABS8HSH3</accession>
<dbReference type="PANTHER" id="PTHR30619:SF1">
    <property type="entry name" value="RECOMBINATION PROTEIN 2"/>
    <property type="match status" value="1"/>
</dbReference>
<dbReference type="CDD" id="cd07731">
    <property type="entry name" value="ComA-like_MBL-fold"/>
    <property type="match status" value="1"/>
</dbReference>
<dbReference type="InterPro" id="IPR035681">
    <property type="entry name" value="ComA-like_MBL"/>
</dbReference>
<reference evidence="3" key="1">
    <citation type="submission" date="2021-11" db="EMBL/GenBank/DDBJ databases">
        <title>Description of a new species Pelosinus isolated from the bottom sediments of Lake Baikal.</title>
        <authorList>
            <person name="Zakharyuk A."/>
        </authorList>
    </citation>
    <scope>NUCLEOTIDE SEQUENCE</scope>
    <source>
        <strain evidence="3">Bkl1</strain>
    </source>
</reference>
<dbReference type="EMBL" id="JAJHJB010000015">
    <property type="protein sequence ID" value="MCC5466143.1"/>
    <property type="molecule type" value="Genomic_DNA"/>
</dbReference>
<name>A0ABS8HSH3_9FIRM</name>
<comment type="caution">
    <text evidence="3">The sequence shown here is derived from an EMBL/GenBank/DDBJ whole genome shotgun (WGS) entry which is preliminary data.</text>
</comment>
<keyword evidence="1" id="KW-0732">Signal</keyword>
<proteinExistence type="predicted"/>
<dbReference type="InterPro" id="IPR001279">
    <property type="entry name" value="Metallo-B-lactamas"/>
</dbReference>